<dbReference type="PANTHER" id="PTHR28155:SF1">
    <property type="entry name" value="DNA-DIRECTED RNA POLYMERASE I SUBUNIT RPA34.5-DOMAIN-CONTAINING PROTEIN"/>
    <property type="match status" value="1"/>
</dbReference>
<evidence type="ECO:0000256" key="1">
    <source>
        <dbReference type="SAM" id="MobiDB-lite"/>
    </source>
</evidence>
<accession>A0AAN7YN69</accession>
<dbReference type="EMBL" id="JAVFKY010000004">
    <property type="protein sequence ID" value="KAK5577684.1"/>
    <property type="molecule type" value="Genomic_DNA"/>
</dbReference>
<dbReference type="InterPro" id="IPR013240">
    <property type="entry name" value="DNA-dir_RNA_pol1_su_RPA34"/>
</dbReference>
<gene>
    <name evidence="2" type="ORF">RB653_002629</name>
</gene>
<dbReference type="AlphaFoldDB" id="A0AAN7YN69"/>
<name>A0AAN7YN69_9MYCE</name>
<sequence length="291" mass="33408">MEHSKIQEYKESGFVFDSSKSFSINEIDGKELWLIKIPKDLPYESIPNKIQVSDLNKVNIKSIDINKKKFTIHQDDTDQIQGLFNVWSKNSSNGKMGLGKPFTKFIQIDESINLPKEQIEPKPLPKPKQQHDLLKGCYDPPGSSGFLKKVGKDKNIKVKKSTTTTTTTKTTTTKAVEKEIKKEKENKKEIKKVESESESEEEEKKNKSSKKDKKSKSKKQESSSEEEESSSEEEKKSKKSKKSSKKEETKKSKKSSKKEESDSEPEKKKKEKRKKDDSSDSNEQSKKKHKK</sequence>
<dbReference type="Pfam" id="PF08208">
    <property type="entry name" value="RNA_polI_A34"/>
    <property type="match status" value="1"/>
</dbReference>
<keyword evidence="3" id="KW-1185">Reference proteome</keyword>
<organism evidence="2 3">
    <name type="scientific">Dictyostelium firmibasis</name>
    <dbReference type="NCBI Taxonomy" id="79012"/>
    <lineage>
        <taxon>Eukaryota</taxon>
        <taxon>Amoebozoa</taxon>
        <taxon>Evosea</taxon>
        <taxon>Eumycetozoa</taxon>
        <taxon>Dictyostelia</taxon>
        <taxon>Dictyosteliales</taxon>
        <taxon>Dictyosteliaceae</taxon>
        <taxon>Dictyostelium</taxon>
    </lineage>
</organism>
<feature type="compositionally biased region" description="Low complexity" evidence="1">
    <location>
        <begin position="161"/>
        <end position="174"/>
    </location>
</feature>
<dbReference type="PANTHER" id="PTHR28155">
    <property type="entry name" value="ACR243WP"/>
    <property type="match status" value="1"/>
</dbReference>
<comment type="caution">
    <text evidence="2">The sequence shown here is derived from an EMBL/GenBank/DDBJ whole genome shotgun (WGS) entry which is preliminary data.</text>
</comment>
<dbReference type="Proteomes" id="UP001344447">
    <property type="component" value="Unassembled WGS sequence"/>
</dbReference>
<evidence type="ECO:0000313" key="3">
    <source>
        <dbReference type="Proteomes" id="UP001344447"/>
    </source>
</evidence>
<dbReference type="Gene3D" id="6.20.250.70">
    <property type="match status" value="1"/>
</dbReference>
<feature type="compositionally biased region" description="Basic residues" evidence="1">
    <location>
        <begin position="207"/>
        <end position="217"/>
    </location>
</feature>
<feature type="compositionally biased region" description="Basic and acidic residues" evidence="1">
    <location>
        <begin position="257"/>
        <end position="278"/>
    </location>
</feature>
<protein>
    <submittedName>
        <fullName evidence="2">Uncharacterized protein</fullName>
    </submittedName>
</protein>
<dbReference type="InterPro" id="IPR053263">
    <property type="entry name" value="Euk_RPA34_RNAP_subunit"/>
</dbReference>
<dbReference type="GO" id="GO:0006360">
    <property type="term" value="P:transcription by RNA polymerase I"/>
    <property type="evidence" value="ECO:0007669"/>
    <property type="project" value="InterPro"/>
</dbReference>
<feature type="region of interest" description="Disordered" evidence="1">
    <location>
        <begin position="159"/>
        <end position="291"/>
    </location>
</feature>
<proteinExistence type="predicted"/>
<reference evidence="2 3" key="1">
    <citation type="submission" date="2023-11" db="EMBL/GenBank/DDBJ databases">
        <title>Dfirmibasis_genome.</title>
        <authorList>
            <person name="Edelbroek B."/>
            <person name="Kjellin J."/>
            <person name="Jerlstrom-Hultqvist J."/>
            <person name="Soderbom F."/>
        </authorList>
    </citation>
    <scope>NUCLEOTIDE SEQUENCE [LARGE SCALE GENOMIC DNA]</scope>
    <source>
        <strain evidence="2 3">TNS-C-14</strain>
    </source>
</reference>
<feature type="compositionally biased region" description="Basic and acidic residues" evidence="1">
    <location>
        <begin position="175"/>
        <end position="195"/>
    </location>
</feature>
<evidence type="ECO:0000313" key="2">
    <source>
        <dbReference type="EMBL" id="KAK5577684.1"/>
    </source>
</evidence>